<reference evidence="1" key="1">
    <citation type="submission" date="2019-03" db="EMBL/GenBank/DDBJ databases">
        <authorList>
            <person name="Mank J."/>
            <person name="Almeida P."/>
        </authorList>
    </citation>
    <scope>NUCLEOTIDE SEQUENCE</scope>
    <source>
        <strain evidence="1">78183</strain>
    </source>
</reference>
<proteinExistence type="predicted"/>
<dbReference type="EMBL" id="CAADRP010000224">
    <property type="protein sequence ID" value="VFU25364.1"/>
    <property type="molecule type" value="Genomic_DNA"/>
</dbReference>
<name>A0A6N2KBA0_SALVM</name>
<accession>A0A6N2KBA0</accession>
<organism evidence="1">
    <name type="scientific">Salix viminalis</name>
    <name type="common">Common osier</name>
    <name type="synonym">Basket willow</name>
    <dbReference type="NCBI Taxonomy" id="40686"/>
    <lineage>
        <taxon>Eukaryota</taxon>
        <taxon>Viridiplantae</taxon>
        <taxon>Streptophyta</taxon>
        <taxon>Embryophyta</taxon>
        <taxon>Tracheophyta</taxon>
        <taxon>Spermatophyta</taxon>
        <taxon>Magnoliopsida</taxon>
        <taxon>eudicotyledons</taxon>
        <taxon>Gunneridae</taxon>
        <taxon>Pentapetalae</taxon>
        <taxon>rosids</taxon>
        <taxon>fabids</taxon>
        <taxon>Malpighiales</taxon>
        <taxon>Salicaceae</taxon>
        <taxon>Saliceae</taxon>
        <taxon>Salix</taxon>
    </lineage>
</organism>
<gene>
    <name evidence="1" type="ORF">SVIM_LOCUS58174</name>
</gene>
<dbReference type="AlphaFoldDB" id="A0A6N2KBA0"/>
<protein>
    <submittedName>
        <fullName evidence="1">Uncharacterized protein</fullName>
    </submittedName>
</protein>
<sequence length="98" mass="11157">MLSGIYLQSLYLSNMLQILGRYGAMKCVNHRYVLITIAVNPPRFISACLMHCWLLRSCQRNTEIVVRIYCATTVIKRGPRNSTGYIINVDYVDLTTPG</sequence>
<evidence type="ECO:0000313" key="1">
    <source>
        <dbReference type="EMBL" id="VFU25364.1"/>
    </source>
</evidence>